<dbReference type="Gene3D" id="3.30.70.1490">
    <property type="entry name" value="Cysteine protease Prp"/>
    <property type="match status" value="1"/>
</dbReference>
<reference evidence="7" key="2">
    <citation type="submission" date="2020-09" db="EMBL/GenBank/DDBJ databases">
        <authorList>
            <person name="Sun Q."/>
            <person name="Ohkuma M."/>
        </authorList>
    </citation>
    <scope>NUCLEOTIDE SEQUENCE</scope>
    <source>
        <strain evidence="7">JCM 14719</strain>
    </source>
</reference>
<dbReference type="GO" id="GO:0042254">
    <property type="term" value="P:ribosome biogenesis"/>
    <property type="evidence" value="ECO:0007669"/>
    <property type="project" value="UniProtKB-KW"/>
</dbReference>
<dbReference type="InterPro" id="IPR036764">
    <property type="entry name" value="Peptidase_Prp_sf"/>
</dbReference>
<evidence type="ECO:0000256" key="3">
    <source>
        <dbReference type="ARBA" id="ARBA00022801"/>
    </source>
</evidence>
<comment type="similarity">
    <text evidence="5">Belongs to the Prp family.</text>
</comment>
<reference evidence="7" key="1">
    <citation type="journal article" date="2014" name="Int. J. Syst. Evol. Microbiol.">
        <title>Complete genome sequence of Corynebacterium casei LMG S-19264T (=DSM 44701T), isolated from a smear-ripened cheese.</title>
        <authorList>
            <consortium name="US DOE Joint Genome Institute (JGI-PGF)"/>
            <person name="Walter F."/>
            <person name="Albersmeier A."/>
            <person name="Kalinowski J."/>
            <person name="Ruckert C."/>
        </authorList>
    </citation>
    <scope>NUCLEOTIDE SEQUENCE</scope>
    <source>
        <strain evidence="7">JCM 14719</strain>
    </source>
</reference>
<evidence type="ECO:0000313" key="8">
    <source>
        <dbReference type="Proteomes" id="UP000637720"/>
    </source>
</evidence>
<evidence type="ECO:0000313" key="7">
    <source>
        <dbReference type="EMBL" id="GGK03857.1"/>
    </source>
</evidence>
<dbReference type="EMBL" id="BMOF01000038">
    <property type="protein sequence ID" value="GGK03857.1"/>
    <property type="molecule type" value="Genomic_DNA"/>
</dbReference>
<name>A0A8J3BA04_9BACI</name>
<dbReference type="RefSeq" id="WP_054672549.1">
    <property type="nucleotide sequence ID" value="NZ_BMOF01000038.1"/>
</dbReference>
<dbReference type="AlphaFoldDB" id="A0A8J3BA04"/>
<organism evidence="7 8">
    <name type="scientific">Calditerricola satsumensis</name>
    <dbReference type="NCBI Taxonomy" id="373054"/>
    <lineage>
        <taxon>Bacteria</taxon>
        <taxon>Bacillati</taxon>
        <taxon>Bacillota</taxon>
        <taxon>Bacilli</taxon>
        <taxon>Bacillales</taxon>
        <taxon>Bacillaceae</taxon>
        <taxon>Calditerricola</taxon>
    </lineage>
</organism>
<dbReference type="Pfam" id="PF04327">
    <property type="entry name" value="Peptidase_Prp"/>
    <property type="match status" value="1"/>
</dbReference>
<evidence type="ECO:0000256" key="4">
    <source>
        <dbReference type="ARBA" id="ARBA00022807"/>
    </source>
</evidence>
<keyword evidence="1" id="KW-0690">Ribosome biogenesis</keyword>
<evidence type="ECO:0000256" key="2">
    <source>
        <dbReference type="ARBA" id="ARBA00022670"/>
    </source>
</evidence>
<comment type="caution">
    <text evidence="7">The sequence shown here is derived from an EMBL/GenBank/DDBJ whole genome shotgun (WGS) entry which is preliminary data.</text>
</comment>
<gene>
    <name evidence="7" type="ORF">GCM10007043_17430</name>
</gene>
<protein>
    <recommendedName>
        <fullName evidence="6">Ribosomal processing cysteine protease Prp</fullName>
    </recommendedName>
</protein>
<dbReference type="GO" id="GO:0008234">
    <property type="term" value="F:cysteine-type peptidase activity"/>
    <property type="evidence" value="ECO:0007669"/>
    <property type="project" value="UniProtKB-KW"/>
</dbReference>
<dbReference type="PANTHER" id="PTHR39178:SF1">
    <property type="entry name" value="RIBOSOMAL-PROCESSING CYSTEINE PROTEASE PRP"/>
    <property type="match status" value="1"/>
</dbReference>
<accession>A0A8J3BA04</accession>
<dbReference type="InterPro" id="IPR007422">
    <property type="entry name" value="Peptidase_Prp"/>
</dbReference>
<dbReference type="SUPFAM" id="SSF118010">
    <property type="entry name" value="TM1457-like"/>
    <property type="match status" value="1"/>
</dbReference>
<dbReference type="GO" id="GO:0006508">
    <property type="term" value="P:proteolysis"/>
    <property type="evidence" value="ECO:0007669"/>
    <property type="project" value="UniProtKB-KW"/>
</dbReference>
<dbReference type="CDD" id="cd16332">
    <property type="entry name" value="Prp-like"/>
    <property type="match status" value="1"/>
</dbReference>
<dbReference type="PANTHER" id="PTHR39178">
    <property type="entry name" value="HYPOTHETICAL RIBOSOME-ASSOCIATED PROTEIN"/>
    <property type="match status" value="1"/>
</dbReference>
<dbReference type="Proteomes" id="UP000637720">
    <property type="component" value="Unassembled WGS sequence"/>
</dbReference>
<evidence type="ECO:0000256" key="6">
    <source>
        <dbReference type="ARBA" id="ARBA00044538"/>
    </source>
</evidence>
<sequence>MIRVTVTRDDEGRIAAFRVAGHAGYAPRGQDIVCAAVSGIVFGMINAVERVLGVALEVETPARGDLSCRVPALADEALRARVNLLLEGMVAALQSLTVEYGRYVQVSDPHATGR</sequence>
<keyword evidence="3" id="KW-0378">Hydrolase</keyword>
<keyword evidence="8" id="KW-1185">Reference proteome</keyword>
<keyword evidence="2" id="KW-0645">Protease</keyword>
<keyword evidence="4" id="KW-0788">Thiol protease</keyword>
<proteinExistence type="inferred from homology"/>
<evidence type="ECO:0000256" key="1">
    <source>
        <dbReference type="ARBA" id="ARBA00022517"/>
    </source>
</evidence>
<evidence type="ECO:0000256" key="5">
    <source>
        <dbReference type="ARBA" id="ARBA00044503"/>
    </source>
</evidence>